<accession>A0AAW0UKV2</accession>
<reference evidence="1 2" key="1">
    <citation type="submission" date="2023-03" db="EMBL/GenBank/DDBJ databases">
        <title>High-quality genome of Scylla paramamosain provides insights in environmental adaptation.</title>
        <authorList>
            <person name="Zhang L."/>
        </authorList>
    </citation>
    <scope>NUCLEOTIDE SEQUENCE [LARGE SCALE GENOMIC DNA]</scope>
    <source>
        <strain evidence="1">LZ_2023a</strain>
        <tissue evidence="1">Muscle</tissue>
    </source>
</reference>
<comment type="caution">
    <text evidence="1">The sequence shown here is derived from an EMBL/GenBank/DDBJ whole genome shotgun (WGS) entry which is preliminary data.</text>
</comment>
<evidence type="ECO:0008006" key="3">
    <source>
        <dbReference type="Google" id="ProtNLM"/>
    </source>
</evidence>
<evidence type="ECO:0000313" key="2">
    <source>
        <dbReference type="Proteomes" id="UP001487740"/>
    </source>
</evidence>
<keyword evidence="2" id="KW-1185">Reference proteome</keyword>
<protein>
    <recommendedName>
        <fullName evidence="3">Apple domain-containing protein</fullName>
    </recommendedName>
</protein>
<evidence type="ECO:0000313" key="1">
    <source>
        <dbReference type="EMBL" id="KAK8399798.1"/>
    </source>
</evidence>
<dbReference type="Proteomes" id="UP001487740">
    <property type="component" value="Unassembled WGS sequence"/>
</dbReference>
<dbReference type="EMBL" id="JARAKH010000011">
    <property type="protein sequence ID" value="KAK8399798.1"/>
    <property type="molecule type" value="Genomic_DNA"/>
</dbReference>
<sequence length="315" mass="35846">MVAATTASINYAISGLEYHHVAPWGTDRYYSYLISSLNLAKRGPLGPHLILQCTKECLASDSCASFVVHPSKGLCYLTKLDRCRDKSNILEPAEDHFYFERFDGSVPYPPTCYTSCLMANYTCDQCGRPNCWSDRCEQCAATCWERMDKTQYSTYLFTNDQKSSNMVSCKGNWQLWWGKGISKAKHTPKEALTLRLILVYVDGRELSSYFDSVAFEKSGELSVGNLTVDEGAGNWWQAPFSSRPLRRLYNSNCRPFYTPNDTCVSQTTKSVEEQRELYNGTVLYLGYAWLTGEQSYDNVPILHINMWVKCAQCED</sequence>
<name>A0AAW0UKV2_SCYPA</name>
<proteinExistence type="predicted"/>
<dbReference type="AlphaFoldDB" id="A0AAW0UKV2"/>
<organism evidence="1 2">
    <name type="scientific">Scylla paramamosain</name>
    <name type="common">Mud crab</name>
    <dbReference type="NCBI Taxonomy" id="85552"/>
    <lineage>
        <taxon>Eukaryota</taxon>
        <taxon>Metazoa</taxon>
        <taxon>Ecdysozoa</taxon>
        <taxon>Arthropoda</taxon>
        <taxon>Crustacea</taxon>
        <taxon>Multicrustacea</taxon>
        <taxon>Malacostraca</taxon>
        <taxon>Eumalacostraca</taxon>
        <taxon>Eucarida</taxon>
        <taxon>Decapoda</taxon>
        <taxon>Pleocyemata</taxon>
        <taxon>Brachyura</taxon>
        <taxon>Eubrachyura</taxon>
        <taxon>Portunoidea</taxon>
        <taxon>Portunidae</taxon>
        <taxon>Portuninae</taxon>
        <taxon>Scylla</taxon>
    </lineage>
</organism>
<gene>
    <name evidence="1" type="ORF">O3P69_003671</name>
</gene>